<dbReference type="InterPro" id="IPR006076">
    <property type="entry name" value="FAD-dep_OxRdtase"/>
</dbReference>
<accession>A0ABS1W646</accession>
<dbReference type="NCBIfam" id="TIGR03364">
    <property type="entry name" value="HpnW_proposed"/>
    <property type="match status" value="1"/>
</dbReference>
<dbReference type="Pfam" id="PF01266">
    <property type="entry name" value="DAO"/>
    <property type="match status" value="1"/>
</dbReference>
<evidence type="ECO:0000256" key="1">
    <source>
        <dbReference type="ARBA" id="ARBA00001974"/>
    </source>
</evidence>
<proteinExistence type="inferred from homology"/>
<dbReference type="Gene3D" id="3.50.50.60">
    <property type="entry name" value="FAD/NAD(P)-binding domain"/>
    <property type="match status" value="1"/>
</dbReference>
<keyword evidence="4" id="KW-0560">Oxidoreductase</keyword>
<keyword evidence="3" id="KW-0285">Flavoprotein</keyword>
<evidence type="ECO:0000313" key="7">
    <source>
        <dbReference type="Proteomes" id="UP000598996"/>
    </source>
</evidence>
<comment type="caution">
    <text evidence="6">The sequence shown here is derived from an EMBL/GenBank/DDBJ whole genome shotgun (WGS) entry which is preliminary data.</text>
</comment>
<evidence type="ECO:0000256" key="4">
    <source>
        <dbReference type="ARBA" id="ARBA00023002"/>
    </source>
</evidence>
<reference evidence="6 7" key="1">
    <citation type="submission" date="2021-01" db="EMBL/GenBank/DDBJ databases">
        <title>Actinoplanes sp. nov. LDG1-01 isolated from lichen.</title>
        <authorList>
            <person name="Saeng-In P."/>
            <person name="Phongsopitanun W."/>
            <person name="Kanchanasin P."/>
            <person name="Yuki M."/>
            <person name="Kudo T."/>
            <person name="Ohkuma M."/>
            <person name="Tanasupawat S."/>
        </authorList>
    </citation>
    <scope>NUCLEOTIDE SEQUENCE [LARGE SCALE GENOMIC DNA]</scope>
    <source>
        <strain evidence="6 7">LDG1-01</strain>
    </source>
</reference>
<sequence>MNATPVDLAIVGAGIVGLAHAVEAVSRGLSVVVIERDERAVGASVRNFGHACITAQAGEALTLALEARGTWLRMGRTAGFDVAECGTVVATRSKEERQAVEELAAERGTDEVVLLSAQKLKQVAPIAAESGAFFPRDLRVDQRRAAGALAAWLQNQPGVRVQWSNPVLGVEPGLVRTGRGEIRAERIVVCAGHNLDRLLPGIADEAGLQRCVLQMLQLRAPGLRIEPAVLTGSSMLRYPALAATAGAKALRERWSRERPEMLGAVVNHMLTQLPDGDLVVGDTHAYARTHEPFSDEALDDLMLAETRDLLKTDLTVVRRWRGVYAGADGEFLRAPVAPGVMAVAVTSGIGMTTAFGLAPTVLDLMENS</sequence>
<evidence type="ECO:0000256" key="3">
    <source>
        <dbReference type="ARBA" id="ARBA00022630"/>
    </source>
</evidence>
<evidence type="ECO:0000256" key="2">
    <source>
        <dbReference type="ARBA" id="ARBA00009410"/>
    </source>
</evidence>
<dbReference type="InterPro" id="IPR036188">
    <property type="entry name" value="FAD/NAD-bd_sf"/>
</dbReference>
<name>A0ABS1W646_9ACTN</name>
<dbReference type="SUPFAM" id="SSF51905">
    <property type="entry name" value="FAD/NAD(P)-binding domain"/>
    <property type="match status" value="1"/>
</dbReference>
<dbReference type="InterPro" id="IPR017741">
    <property type="entry name" value="FAD-dependent_OxRdtase_HpnW"/>
</dbReference>
<comment type="cofactor">
    <cofactor evidence="1">
        <name>FAD</name>
        <dbReference type="ChEBI" id="CHEBI:57692"/>
    </cofactor>
</comment>
<dbReference type="Proteomes" id="UP000598996">
    <property type="component" value="Unassembled WGS sequence"/>
</dbReference>
<comment type="similarity">
    <text evidence="2">Belongs to the DadA oxidoreductase family.</text>
</comment>
<dbReference type="Gene3D" id="3.30.9.10">
    <property type="entry name" value="D-Amino Acid Oxidase, subunit A, domain 2"/>
    <property type="match status" value="1"/>
</dbReference>
<protein>
    <submittedName>
        <fullName evidence="6">TIGR03364 family FAD-dependent oxidoreductase</fullName>
    </submittedName>
</protein>
<dbReference type="EMBL" id="JAENHO010000028">
    <property type="protein sequence ID" value="MBL7262209.1"/>
    <property type="molecule type" value="Genomic_DNA"/>
</dbReference>
<keyword evidence="7" id="KW-1185">Reference proteome</keyword>
<dbReference type="RefSeq" id="WP_203078751.1">
    <property type="nucleotide sequence ID" value="NZ_JAENHO010000028.1"/>
</dbReference>
<evidence type="ECO:0000313" key="6">
    <source>
        <dbReference type="EMBL" id="MBL7262209.1"/>
    </source>
</evidence>
<feature type="domain" description="FAD dependent oxidoreductase" evidence="5">
    <location>
        <begin position="7"/>
        <end position="358"/>
    </location>
</feature>
<evidence type="ECO:0000259" key="5">
    <source>
        <dbReference type="Pfam" id="PF01266"/>
    </source>
</evidence>
<dbReference type="PANTHER" id="PTHR13847:SF286">
    <property type="entry name" value="D-AMINO ACID DEHYDROGENASE"/>
    <property type="match status" value="1"/>
</dbReference>
<dbReference type="PANTHER" id="PTHR13847">
    <property type="entry name" value="SARCOSINE DEHYDROGENASE-RELATED"/>
    <property type="match status" value="1"/>
</dbReference>
<organism evidence="6 7">
    <name type="scientific">Paractinoplanes lichenicola</name>
    <dbReference type="NCBI Taxonomy" id="2802976"/>
    <lineage>
        <taxon>Bacteria</taxon>
        <taxon>Bacillati</taxon>
        <taxon>Actinomycetota</taxon>
        <taxon>Actinomycetes</taxon>
        <taxon>Micromonosporales</taxon>
        <taxon>Micromonosporaceae</taxon>
        <taxon>Paractinoplanes</taxon>
    </lineage>
</organism>
<gene>
    <name evidence="6" type="ORF">JKJ07_48870</name>
</gene>